<sequence length="263" mass="30505">MNSRPFLLVFITFFILGYHHHHHMAQAASKRLKSRNTAKRIRSACDHKEMESCSQKLTMIGDEKFIFPTSVKQMEKRCRDIKSLQRCVKNNAQNCYDTDTNRYILILLYSITKTNRAYCRNSKKRLAFIGFGKCANKNIKLLNQYMAGLNRDFHSIKHLNKDQKLTIPNYHKFKTNIANLFEDQCPDDLPEVENLLNGYVGDLLNVGCGDFGDDDDRCDSVIKKTPNWTEPLEHKDFIIPLVQIIDQINTVPNSTELDNTRLD</sequence>
<reference evidence="2" key="2">
    <citation type="journal article" date="2022" name="Res Sq">
        <title>Comparative Genomics Reveals Insights into the Divergent Evolution of Astigmatic Mites and Household Pest Adaptations.</title>
        <authorList>
            <person name="Xiong Q."/>
            <person name="Wan A.T.-Y."/>
            <person name="Liu X.-Y."/>
            <person name="Fung C.S.-H."/>
            <person name="Xiao X."/>
            <person name="Malainual N."/>
            <person name="Hou J."/>
            <person name="Wang L."/>
            <person name="Wang M."/>
            <person name="Yang K."/>
            <person name="Cui Y."/>
            <person name="Leung E."/>
            <person name="Nong W."/>
            <person name="Shin S.-K."/>
            <person name="Au S."/>
            <person name="Jeong K.Y."/>
            <person name="Chew F.T."/>
            <person name="Hui J."/>
            <person name="Leung T.F."/>
            <person name="Tungtrongchitr A."/>
            <person name="Zhong N."/>
            <person name="Liu Z."/>
            <person name="Tsui S."/>
        </authorList>
    </citation>
    <scope>NUCLEOTIDE SEQUENCE</scope>
    <source>
        <strain evidence="2">Derf</strain>
        <tissue evidence="2">Whole organism</tissue>
    </source>
</reference>
<comment type="caution">
    <text evidence="2">The sequence shown here is derived from an EMBL/GenBank/DDBJ whole genome shotgun (WGS) entry which is preliminary data.</text>
</comment>
<evidence type="ECO:0000313" key="2">
    <source>
        <dbReference type="EMBL" id="KAH9526731.1"/>
    </source>
</evidence>
<dbReference type="Proteomes" id="UP000790347">
    <property type="component" value="Unassembled WGS sequence"/>
</dbReference>
<keyword evidence="1" id="KW-0732">Signal</keyword>
<dbReference type="PANTHER" id="PTHR33964:SF1">
    <property type="entry name" value="RE45066P"/>
    <property type="match status" value="1"/>
</dbReference>
<dbReference type="PANTHER" id="PTHR33964">
    <property type="entry name" value="RE45066P-RELATED"/>
    <property type="match status" value="1"/>
</dbReference>
<proteinExistence type="predicted"/>
<reference evidence="2" key="1">
    <citation type="submission" date="2013-05" db="EMBL/GenBank/DDBJ databases">
        <authorList>
            <person name="Yim A.K.Y."/>
            <person name="Chan T.F."/>
            <person name="Ji K.M."/>
            <person name="Liu X.Y."/>
            <person name="Zhou J.W."/>
            <person name="Li R.Q."/>
            <person name="Yang K.Y."/>
            <person name="Li J."/>
            <person name="Li M."/>
            <person name="Law P.T.W."/>
            <person name="Wu Y.L."/>
            <person name="Cai Z.L."/>
            <person name="Qin H."/>
            <person name="Bao Y."/>
            <person name="Leung R.K.K."/>
            <person name="Ng P.K.S."/>
            <person name="Zou J."/>
            <person name="Zhong X.J."/>
            <person name="Ran P.X."/>
            <person name="Zhong N.S."/>
            <person name="Liu Z.G."/>
            <person name="Tsui S.K.W."/>
        </authorList>
    </citation>
    <scope>NUCLEOTIDE SEQUENCE</scope>
    <source>
        <strain evidence="2">Derf</strain>
        <tissue evidence="2">Whole organism</tissue>
    </source>
</reference>
<evidence type="ECO:0000256" key="1">
    <source>
        <dbReference type="SAM" id="SignalP"/>
    </source>
</evidence>
<organism evidence="2 3">
    <name type="scientific">Dermatophagoides farinae</name>
    <name type="common">American house dust mite</name>
    <dbReference type="NCBI Taxonomy" id="6954"/>
    <lineage>
        <taxon>Eukaryota</taxon>
        <taxon>Metazoa</taxon>
        <taxon>Ecdysozoa</taxon>
        <taxon>Arthropoda</taxon>
        <taxon>Chelicerata</taxon>
        <taxon>Arachnida</taxon>
        <taxon>Acari</taxon>
        <taxon>Acariformes</taxon>
        <taxon>Sarcoptiformes</taxon>
        <taxon>Astigmata</taxon>
        <taxon>Psoroptidia</taxon>
        <taxon>Analgoidea</taxon>
        <taxon>Pyroglyphidae</taxon>
        <taxon>Dermatophagoidinae</taxon>
        <taxon>Dermatophagoides</taxon>
    </lineage>
</organism>
<dbReference type="AlphaFoldDB" id="A0A922IAL6"/>
<accession>A0A922IAL6</accession>
<feature type="chain" id="PRO_5036758584" description="Secreted protein" evidence="1">
    <location>
        <begin position="22"/>
        <end position="263"/>
    </location>
</feature>
<gene>
    <name evidence="2" type="ORF">DERF_000794</name>
</gene>
<protein>
    <recommendedName>
        <fullName evidence="4">Secreted protein</fullName>
    </recommendedName>
</protein>
<dbReference type="EMBL" id="ASGP02000001">
    <property type="protein sequence ID" value="KAH9526731.1"/>
    <property type="molecule type" value="Genomic_DNA"/>
</dbReference>
<name>A0A922IAL6_DERFA</name>
<keyword evidence="3" id="KW-1185">Reference proteome</keyword>
<evidence type="ECO:0008006" key="4">
    <source>
        <dbReference type="Google" id="ProtNLM"/>
    </source>
</evidence>
<evidence type="ECO:0000313" key="3">
    <source>
        <dbReference type="Proteomes" id="UP000790347"/>
    </source>
</evidence>
<feature type="signal peptide" evidence="1">
    <location>
        <begin position="1"/>
        <end position="21"/>
    </location>
</feature>